<accession>G8QUG4</accession>
<evidence type="ECO:0000256" key="3">
    <source>
        <dbReference type="ARBA" id="ARBA00022630"/>
    </source>
</evidence>
<dbReference type="Gene3D" id="3.50.50.60">
    <property type="entry name" value="FAD/NAD(P)-binding domain"/>
    <property type="match status" value="2"/>
</dbReference>
<dbReference type="Pfam" id="PF07992">
    <property type="entry name" value="Pyr_redox_2"/>
    <property type="match status" value="1"/>
</dbReference>
<dbReference type="PANTHER" id="PTHR43429">
    <property type="entry name" value="PYRIDINE NUCLEOTIDE-DISULFIDE OXIDOREDUCTASE DOMAIN-CONTAINING"/>
    <property type="match status" value="1"/>
</dbReference>
<evidence type="ECO:0000256" key="2">
    <source>
        <dbReference type="ARBA" id="ARBA00006442"/>
    </source>
</evidence>
<keyword evidence="7" id="KW-1185">Reference proteome</keyword>
<dbReference type="PRINTS" id="PR00469">
    <property type="entry name" value="PNDRDTASEII"/>
</dbReference>
<evidence type="ECO:0000313" key="7">
    <source>
        <dbReference type="Proteomes" id="UP000005632"/>
    </source>
</evidence>
<reference evidence="6 7" key="1">
    <citation type="submission" date="2011-11" db="EMBL/GenBank/DDBJ databases">
        <title>Complete sequence of Spirochaeta sp. grapes.</title>
        <authorList>
            <consortium name="US DOE Joint Genome Institute"/>
            <person name="Lucas S."/>
            <person name="Han J."/>
            <person name="Lapidus A."/>
            <person name="Cheng J.-F."/>
            <person name="Goodwin L."/>
            <person name="Pitluck S."/>
            <person name="Peters L."/>
            <person name="Ovchinnikova G."/>
            <person name="Munk A.C."/>
            <person name="Detter J.C."/>
            <person name="Han C."/>
            <person name="Tapia R."/>
            <person name="Land M."/>
            <person name="Hauser L."/>
            <person name="Kyrpides N."/>
            <person name="Ivanova N."/>
            <person name="Pagani I."/>
            <person name="Ritalahtilisa K."/>
            <person name="Loeffler F."/>
            <person name="Woyke T."/>
        </authorList>
    </citation>
    <scope>NUCLEOTIDE SEQUENCE [LARGE SCALE GENOMIC DNA]</scope>
    <source>
        <strain evidence="7">ATCC BAA-1885 / DSM 22778 / Grapes</strain>
    </source>
</reference>
<dbReference type="PRINTS" id="PR00368">
    <property type="entry name" value="FADPNR"/>
</dbReference>
<dbReference type="AlphaFoldDB" id="G8QUG4"/>
<evidence type="ECO:0000256" key="1">
    <source>
        <dbReference type="ARBA" id="ARBA00001974"/>
    </source>
</evidence>
<dbReference type="InterPro" id="IPR023753">
    <property type="entry name" value="FAD/NAD-binding_dom"/>
</dbReference>
<gene>
    <name evidence="6" type="ordered locus">SpiGrapes_1386</name>
</gene>
<name>G8QUG4_SPHPG</name>
<proteinExistence type="inferred from homology"/>
<dbReference type="eggNOG" id="COG1251">
    <property type="taxonomic scope" value="Bacteria"/>
</dbReference>
<feature type="domain" description="FAD/NAD(P)-binding" evidence="5">
    <location>
        <begin position="1"/>
        <end position="280"/>
    </location>
</feature>
<dbReference type="GO" id="GO:0016491">
    <property type="term" value="F:oxidoreductase activity"/>
    <property type="evidence" value="ECO:0007669"/>
    <property type="project" value="InterPro"/>
</dbReference>
<evidence type="ECO:0000259" key="5">
    <source>
        <dbReference type="Pfam" id="PF07992"/>
    </source>
</evidence>
<dbReference type="SUPFAM" id="SSF51905">
    <property type="entry name" value="FAD/NAD(P)-binding domain"/>
    <property type="match status" value="1"/>
</dbReference>
<keyword evidence="3" id="KW-0285">Flavoprotein</keyword>
<dbReference type="OrthoDB" id="9776839at2"/>
<dbReference type="STRING" id="158190.SpiGrapes_1386"/>
<dbReference type="PANTHER" id="PTHR43429:SF3">
    <property type="entry name" value="NITRITE REDUCTASE [NAD(P)H]"/>
    <property type="match status" value="1"/>
</dbReference>
<dbReference type="RefSeq" id="WP_014270046.1">
    <property type="nucleotide sequence ID" value="NC_016633.1"/>
</dbReference>
<dbReference type="HOGENOM" id="CLU_003291_4_4_12"/>
<organism evidence="6 7">
    <name type="scientific">Sphaerochaeta pleomorpha (strain ATCC BAA-1885 / DSM 22778 / Grapes)</name>
    <dbReference type="NCBI Taxonomy" id="158190"/>
    <lineage>
        <taxon>Bacteria</taxon>
        <taxon>Pseudomonadati</taxon>
        <taxon>Spirochaetota</taxon>
        <taxon>Spirochaetia</taxon>
        <taxon>Spirochaetales</taxon>
        <taxon>Sphaerochaetaceae</taxon>
        <taxon>Sphaerochaeta</taxon>
    </lineage>
</organism>
<dbReference type="KEGG" id="sgp:SpiGrapes_1386"/>
<keyword evidence="4" id="KW-0274">FAD</keyword>
<dbReference type="InterPro" id="IPR050260">
    <property type="entry name" value="FAD-bd_OxRdtase"/>
</dbReference>
<dbReference type="InterPro" id="IPR036188">
    <property type="entry name" value="FAD/NAD-bd_sf"/>
</dbReference>
<dbReference type="Proteomes" id="UP000005632">
    <property type="component" value="Chromosome"/>
</dbReference>
<sequence>MRVCVIGNGVAGSMVAERLSSRGVAVTLYTEEPYGFYSRIKLPQLLCDEEGLCALPSTREAPYLVHKAVKKIDRQKQEILLDDGETSPYDFLVLATGSRGRVLDAFANTKGVSTLRTLEDALLISQTLADPVVVLGGGLLGLEAALAILRKGYGVTVCEGASHILARQLDAKASKLLRVQLESDGLVINECIKATGKRVDQDNRIEALVVEGREDIPCKTLILSLGVNAETSLAKDADLEVDRGIVVDEKLRTSDEHIFAIGDCAQYKGQVPGILPVAIGMAQSVMATLLGETKDYIPPVLMTRFKDEKLEIVSVGDVSGASTNKLKDGRYEAYFVEDGKLKGALLYGSVENVAFLRSHYLKAVTPEEIAELLSF</sequence>
<comment type="similarity">
    <text evidence="2">Belongs to the FAD-dependent oxidoreductase family.</text>
</comment>
<evidence type="ECO:0000256" key="4">
    <source>
        <dbReference type="ARBA" id="ARBA00022827"/>
    </source>
</evidence>
<comment type="cofactor">
    <cofactor evidence="1">
        <name>FAD</name>
        <dbReference type="ChEBI" id="CHEBI:57692"/>
    </cofactor>
</comment>
<dbReference type="EMBL" id="CP003155">
    <property type="protein sequence ID" value="AEV29197.1"/>
    <property type="molecule type" value="Genomic_DNA"/>
</dbReference>
<evidence type="ECO:0000313" key="6">
    <source>
        <dbReference type="EMBL" id="AEV29197.1"/>
    </source>
</evidence>
<protein>
    <submittedName>
        <fullName evidence="6">NAD(P)H-nitrite reductase</fullName>
    </submittedName>
</protein>